<protein>
    <recommendedName>
        <fullName evidence="5">Putative pre-16S rRNA nuclease</fullName>
        <ecNumber evidence="5">3.1.-.-</ecNumber>
    </recommendedName>
</protein>
<dbReference type="HAMAP" id="MF_00651">
    <property type="entry name" value="Nuclease_YqgF"/>
    <property type="match status" value="1"/>
</dbReference>
<keyword evidence="2 5" id="KW-0690">Ribosome biogenesis</keyword>
<keyword evidence="4 5" id="KW-0378">Hydrolase</keyword>
<feature type="domain" description="YqgF/RNase H-like" evidence="6">
    <location>
        <begin position="2"/>
        <end position="100"/>
    </location>
</feature>
<sequence>MMRILAIDYGEKRTGIAVTDEMQIIASGLTTIPSATALDFLKDYFNKEKVEAVLIGDPKQMNGEPSQSAEAINAFTQKFTGQFPDMQVIRVDERFTSKMAFQTMISSGLKKKQRQNKALIDEISATIMLQDYLSRKNMF</sequence>
<evidence type="ECO:0000259" key="6">
    <source>
        <dbReference type="SMART" id="SM00732"/>
    </source>
</evidence>
<dbReference type="STRING" id="1121895.GCA_000378485_00833"/>
<evidence type="ECO:0000256" key="5">
    <source>
        <dbReference type="HAMAP-Rule" id="MF_00651"/>
    </source>
</evidence>
<keyword evidence="3 5" id="KW-0540">Nuclease</keyword>
<comment type="function">
    <text evidence="5">Could be a nuclease involved in processing of the 5'-end of pre-16S rRNA.</text>
</comment>
<dbReference type="SMART" id="SM00732">
    <property type="entry name" value="YqgFc"/>
    <property type="match status" value="1"/>
</dbReference>
<dbReference type="GO" id="GO:0005829">
    <property type="term" value="C:cytosol"/>
    <property type="evidence" value="ECO:0007669"/>
    <property type="project" value="TreeGrafter"/>
</dbReference>
<gene>
    <name evidence="7" type="ORF">Q765_18825</name>
</gene>
<dbReference type="GO" id="GO:0016788">
    <property type="term" value="F:hydrolase activity, acting on ester bonds"/>
    <property type="evidence" value="ECO:0007669"/>
    <property type="project" value="UniProtKB-UniRule"/>
</dbReference>
<dbReference type="Proteomes" id="UP000030152">
    <property type="component" value="Unassembled WGS sequence"/>
</dbReference>
<dbReference type="EMBL" id="JRLX01000030">
    <property type="protein sequence ID" value="KGO84962.1"/>
    <property type="molecule type" value="Genomic_DNA"/>
</dbReference>
<dbReference type="InterPro" id="IPR012337">
    <property type="entry name" value="RNaseH-like_sf"/>
</dbReference>
<evidence type="ECO:0000256" key="2">
    <source>
        <dbReference type="ARBA" id="ARBA00022517"/>
    </source>
</evidence>
<evidence type="ECO:0000256" key="4">
    <source>
        <dbReference type="ARBA" id="ARBA00022801"/>
    </source>
</evidence>
<dbReference type="InterPro" id="IPR006641">
    <property type="entry name" value="YqgF/RNaseH-like_dom"/>
</dbReference>
<dbReference type="RefSeq" id="WP_026299878.1">
    <property type="nucleotide sequence ID" value="NZ_JRLX01000030.1"/>
</dbReference>
<dbReference type="InterPro" id="IPR005227">
    <property type="entry name" value="YqgF"/>
</dbReference>
<dbReference type="PANTHER" id="PTHR33317:SF4">
    <property type="entry name" value="POLYNUCLEOTIDYL TRANSFERASE, RIBONUCLEASE H-LIKE SUPERFAMILY PROTEIN"/>
    <property type="match status" value="1"/>
</dbReference>
<dbReference type="GO" id="GO:0000967">
    <property type="term" value="P:rRNA 5'-end processing"/>
    <property type="evidence" value="ECO:0007669"/>
    <property type="project" value="UniProtKB-UniRule"/>
</dbReference>
<evidence type="ECO:0000256" key="3">
    <source>
        <dbReference type="ARBA" id="ARBA00022722"/>
    </source>
</evidence>
<accession>A0A0A2LX55</accession>
<keyword evidence="1 5" id="KW-0963">Cytoplasm</keyword>
<name>A0A0A2LX55_9FLAO</name>
<dbReference type="OrthoDB" id="9796140at2"/>
<comment type="subcellular location">
    <subcellularLocation>
        <location evidence="5">Cytoplasm</location>
    </subcellularLocation>
</comment>
<evidence type="ECO:0000313" key="7">
    <source>
        <dbReference type="EMBL" id="KGO84962.1"/>
    </source>
</evidence>
<dbReference type="Pfam" id="PF03652">
    <property type="entry name" value="RuvX"/>
    <property type="match status" value="1"/>
</dbReference>
<dbReference type="eggNOG" id="COG0816">
    <property type="taxonomic scope" value="Bacteria"/>
</dbReference>
<comment type="caution">
    <text evidence="7">The sequence shown here is derived from an EMBL/GenBank/DDBJ whole genome shotgun (WGS) entry which is preliminary data.</text>
</comment>
<dbReference type="GO" id="GO:0004518">
    <property type="term" value="F:nuclease activity"/>
    <property type="evidence" value="ECO:0007669"/>
    <property type="project" value="UniProtKB-KW"/>
</dbReference>
<dbReference type="AlphaFoldDB" id="A0A0A2LX55"/>
<comment type="similarity">
    <text evidence="5">Belongs to the YqgF HJR family.</text>
</comment>
<proteinExistence type="inferred from homology"/>
<dbReference type="Gene3D" id="3.30.420.140">
    <property type="entry name" value="YqgF/RNase H-like domain"/>
    <property type="match status" value="1"/>
</dbReference>
<dbReference type="SUPFAM" id="SSF53098">
    <property type="entry name" value="Ribonuclease H-like"/>
    <property type="match status" value="1"/>
</dbReference>
<dbReference type="PANTHER" id="PTHR33317">
    <property type="entry name" value="POLYNUCLEOTIDYL TRANSFERASE, RIBONUCLEASE H-LIKE SUPERFAMILY PROTEIN"/>
    <property type="match status" value="1"/>
</dbReference>
<dbReference type="NCBIfam" id="TIGR00250">
    <property type="entry name" value="RNAse_H_YqgF"/>
    <property type="match status" value="1"/>
</dbReference>
<evidence type="ECO:0000313" key="8">
    <source>
        <dbReference type="Proteomes" id="UP000030152"/>
    </source>
</evidence>
<organism evidence="7 8">
    <name type="scientific">Flavobacterium rivuli WB 3.3-2 = DSM 21788</name>
    <dbReference type="NCBI Taxonomy" id="1121895"/>
    <lineage>
        <taxon>Bacteria</taxon>
        <taxon>Pseudomonadati</taxon>
        <taxon>Bacteroidota</taxon>
        <taxon>Flavobacteriia</taxon>
        <taxon>Flavobacteriales</taxon>
        <taxon>Flavobacteriaceae</taxon>
        <taxon>Flavobacterium</taxon>
    </lineage>
</organism>
<dbReference type="EC" id="3.1.-.-" evidence="5"/>
<evidence type="ECO:0000256" key="1">
    <source>
        <dbReference type="ARBA" id="ARBA00022490"/>
    </source>
</evidence>
<keyword evidence="8" id="KW-1185">Reference proteome</keyword>
<reference evidence="7 8" key="1">
    <citation type="submission" date="2013-09" db="EMBL/GenBank/DDBJ databases">
        <authorList>
            <person name="Zeng Z."/>
            <person name="Chen C."/>
        </authorList>
    </citation>
    <scope>NUCLEOTIDE SEQUENCE [LARGE SCALE GENOMIC DNA]</scope>
    <source>
        <strain evidence="7 8">WB 3.3-2</strain>
    </source>
</reference>
<dbReference type="InterPro" id="IPR037027">
    <property type="entry name" value="YqgF/RNaseH-like_dom_sf"/>
</dbReference>
<dbReference type="CDD" id="cd16964">
    <property type="entry name" value="YqgF"/>
    <property type="match status" value="1"/>
</dbReference>